<organism evidence="1 2">
    <name type="scientific">Chryseobacterium gilvum</name>
    <dbReference type="NCBI Taxonomy" id="2976534"/>
    <lineage>
        <taxon>Bacteria</taxon>
        <taxon>Pseudomonadati</taxon>
        <taxon>Bacteroidota</taxon>
        <taxon>Flavobacteriia</taxon>
        <taxon>Flavobacteriales</taxon>
        <taxon>Weeksellaceae</taxon>
        <taxon>Chryseobacterium group</taxon>
        <taxon>Chryseobacterium</taxon>
    </lineage>
</organism>
<keyword evidence="2" id="KW-1185">Reference proteome</keyword>
<accession>A0ABT2VWC0</accession>
<gene>
    <name evidence="1" type="ORF">N0B16_07560</name>
</gene>
<reference evidence="2" key="1">
    <citation type="submission" date="2023-07" db="EMBL/GenBank/DDBJ databases">
        <title>Chryseobacterium sp. GMJ5 Genome sequencing and assembly.</title>
        <authorList>
            <person name="Jung Y."/>
        </authorList>
    </citation>
    <scope>NUCLEOTIDE SEQUENCE [LARGE SCALE GENOMIC DNA]</scope>
    <source>
        <strain evidence="2">GMJ5</strain>
    </source>
</reference>
<name>A0ABT2VWC0_9FLAO</name>
<dbReference type="RefSeq" id="WP_262990186.1">
    <property type="nucleotide sequence ID" value="NZ_JAOTEN010000002.1"/>
</dbReference>
<comment type="caution">
    <text evidence="1">The sequence shown here is derived from an EMBL/GenBank/DDBJ whole genome shotgun (WGS) entry which is preliminary data.</text>
</comment>
<evidence type="ECO:0000313" key="2">
    <source>
        <dbReference type="Proteomes" id="UP001208114"/>
    </source>
</evidence>
<evidence type="ECO:0000313" key="1">
    <source>
        <dbReference type="EMBL" id="MCU7614290.1"/>
    </source>
</evidence>
<proteinExistence type="predicted"/>
<dbReference type="EMBL" id="JAOTEN010000002">
    <property type="protein sequence ID" value="MCU7614290.1"/>
    <property type="molecule type" value="Genomic_DNA"/>
</dbReference>
<protein>
    <submittedName>
        <fullName evidence="1">Uncharacterized protein</fullName>
    </submittedName>
</protein>
<sequence length="69" mass="8321">MEKLEAERIRIHKQEEAEQLYKKLGIEKMPKNDFLYGINKYDFKKSEITKTKFHWTRLSTNSNVTNTID</sequence>
<dbReference type="Proteomes" id="UP001208114">
    <property type="component" value="Unassembled WGS sequence"/>
</dbReference>